<accession>R9GVR2</accession>
<dbReference type="Proteomes" id="UP000014174">
    <property type="component" value="Unassembled WGS sequence"/>
</dbReference>
<dbReference type="EMBL" id="AQPN01000041">
    <property type="protein sequence ID" value="EOR95826.1"/>
    <property type="molecule type" value="Genomic_DNA"/>
</dbReference>
<gene>
    <name evidence="1" type="ORF">ADIARSV_0963</name>
</gene>
<sequence>MKSITANHKFNLCPGDVLSLSFLQINYVCALAESSAIKWAQIKLAKR</sequence>
<organism evidence="1 2">
    <name type="scientific">Arcticibacter svalbardensis MN12-7</name>
    <dbReference type="NCBI Taxonomy" id="1150600"/>
    <lineage>
        <taxon>Bacteria</taxon>
        <taxon>Pseudomonadati</taxon>
        <taxon>Bacteroidota</taxon>
        <taxon>Sphingobacteriia</taxon>
        <taxon>Sphingobacteriales</taxon>
        <taxon>Sphingobacteriaceae</taxon>
        <taxon>Arcticibacter</taxon>
    </lineage>
</organism>
<proteinExistence type="predicted"/>
<evidence type="ECO:0000313" key="2">
    <source>
        <dbReference type="Proteomes" id="UP000014174"/>
    </source>
</evidence>
<comment type="caution">
    <text evidence="1">The sequence shown here is derived from an EMBL/GenBank/DDBJ whole genome shotgun (WGS) entry which is preliminary data.</text>
</comment>
<protein>
    <submittedName>
        <fullName evidence="1">Uncharacterized protein</fullName>
    </submittedName>
</protein>
<evidence type="ECO:0000313" key="1">
    <source>
        <dbReference type="EMBL" id="EOR95826.1"/>
    </source>
</evidence>
<keyword evidence="2" id="KW-1185">Reference proteome</keyword>
<dbReference type="STRING" id="1150600.ADIARSV_0963"/>
<reference evidence="1 2" key="1">
    <citation type="journal article" date="2013" name="Genome Announc.">
        <title>Draft Genome Sequence of Arcticibacter svalbardensis Strain MN12-7T, a Member of the Family Sphingobacteriaceae Isolated from an Arctic Soil Sample.</title>
        <authorList>
            <person name="Shivaji S."/>
            <person name="Ara S."/>
            <person name="Prasad S."/>
            <person name="Manasa B.P."/>
            <person name="Begum Z."/>
            <person name="Singh A."/>
            <person name="Kumar Pinnaka A."/>
        </authorList>
    </citation>
    <scope>NUCLEOTIDE SEQUENCE [LARGE SCALE GENOMIC DNA]</scope>
    <source>
        <strain evidence="1 2">MN12-7</strain>
    </source>
</reference>
<dbReference type="AlphaFoldDB" id="R9GVR2"/>
<name>R9GVR2_9SPHI</name>
<dbReference type="RefSeq" id="WP_016194208.1">
    <property type="nucleotide sequence ID" value="NZ_AQPN01000041.1"/>
</dbReference>